<evidence type="ECO:0000256" key="2">
    <source>
        <dbReference type="ARBA" id="ARBA00023157"/>
    </source>
</evidence>
<comment type="caution">
    <text evidence="7">The sequence shown here is derived from an EMBL/GenBank/DDBJ whole genome shotgun (WGS) entry which is preliminary data.</text>
</comment>
<dbReference type="GO" id="GO:0009653">
    <property type="term" value="P:anatomical structure morphogenesis"/>
    <property type="evidence" value="ECO:0007669"/>
    <property type="project" value="UniProtKB-ARBA"/>
</dbReference>
<keyword evidence="4" id="KW-0812">Transmembrane</keyword>
<dbReference type="InterPro" id="IPR003599">
    <property type="entry name" value="Ig_sub"/>
</dbReference>
<dbReference type="GO" id="GO:0098609">
    <property type="term" value="P:cell-cell adhesion"/>
    <property type="evidence" value="ECO:0007669"/>
    <property type="project" value="TreeGrafter"/>
</dbReference>
<dbReference type="PANTHER" id="PTHR44170:SF54">
    <property type="entry name" value="FI24025P1"/>
    <property type="match status" value="1"/>
</dbReference>
<proteinExistence type="predicted"/>
<dbReference type="PANTHER" id="PTHR44170">
    <property type="entry name" value="PROTEIN SIDEKICK"/>
    <property type="match status" value="1"/>
</dbReference>
<feature type="region of interest" description="Disordered" evidence="3">
    <location>
        <begin position="1"/>
        <end position="32"/>
    </location>
</feature>
<keyword evidence="4" id="KW-1133">Transmembrane helix</keyword>
<keyword evidence="8" id="KW-1185">Reference proteome</keyword>
<dbReference type="Pfam" id="PF07679">
    <property type="entry name" value="I-set"/>
    <property type="match status" value="1"/>
</dbReference>
<dbReference type="InterPro" id="IPR013783">
    <property type="entry name" value="Ig-like_fold"/>
</dbReference>
<sequence>MGHMKPNSAEPLDAEDQARRRRRAAASSDDDRLAAFARDLSDSWYSDLPPKLDAGGVSTSNANKKSTFIRLFSHRVKRTTPRGRPANSNERSEGHTWLHNWRPLPAGDGGAVKVQPGRLRLQTKGELGEHGQLDGEYRCMAWMAPIGLASLPAVVTVAHLGQFVARPNATVTAPTGGTVLLRCPPPESAPPAEIRFYRDGEALISDGAEKYKLRDAWLECAADGWPVPTVAWHRSTLGARWSERFSQGAAALTIRQLKVEDEGTFICEVVSEAGVVTAATEVRVSVLLVPPGAPAVYLTLRLPSVSPSPPVLLVPPGAPAVYPISESAVMLQWQVPPNDGLAVLFFKIQYRRTPRRRHGWHTVDSDVPGTARSFEVSGLKLGGRYKFRVLAVYENKDNKHGPNSRTVRMVRLLETARPPGSPTVTQLWPLNITAIRCSWSYHDVRAAPVQGYFIHYRDAATAGGYSKVTVLGETTKTHVLTALQPATVYEVKVQAFHRAGGVSTFSPIVTQSTRALPEASTDRSTVSGEHPSAGGGPGGVPTSLETVVGGAIGGLLVLLVTLVVACRCRSVTSAKRRGGSVQRCTEG</sequence>
<feature type="domain" description="Fibronectin type-III" evidence="6">
    <location>
        <begin position="315"/>
        <end position="415"/>
    </location>
</feature>
<dbReference type="GO" id="GO:0030154">
    <property type="term" value="P:cell differentiation"/>
    <property type="evidence" value="ECO:0007669"/>
    <property type="project" value="UniProtKB-ARBA"/>
</dbReference>
<evidence type="ECO:0000313" key="8">
    <source>
        <dbReference type="Proteomes" id="UP000440578"/>
    </source>
</evidence>
<dbReference type="Proteomes" id="UP000440578">
    <property type="component" value="Unassembled WGS sequence"/>
</dbReference>
<dbReference type="InterPro" id="IPR003598">
    <property type="entry name" value="Ig_sub2"/>
</dbReference>
<protein>
    <submittedName>
        <fullName evidence="7">Interference hedgehog</fullName>
    </submittedName>
</protein>
<reference evidence="7 8" key="1">
    <citation type="submission" date="2019-07" db="EMBL/GenBank/DDBJ databases">
        <title>Draft genome assembly of a fouling barnacle, Amphibalanus amphitrite (Darwin, 1854): The first reference genome for Thecostraca.</title>
        <authorList>
            <person name="Kim W."/>
        </authorList>
    </citation>
    <scope>NUCLEOTIDE SEQUENCE [LARGE SCALE GENOMIC DNA]</scope>
    <source>
        <strain evidence="7">SNU_AA5</strain>
        <tissue evidence="7">Soma without cirri and trophi</tissue>
    </source>
</reference>
<keyword evidence="4" id="KW-0472">Membrane</keyword>
<dbReference type="SMART" id="SM00060">
    <property type="entry name" value="FN3"/>
    <property type="match status" value="2"/>
</dbReference>
<dbReference type="Gene3D" id="2.60.40.10">
    <property type="entry name" value="Immunoglobulins"/>
    <property type="match status" value="3"/>
</dbReference>
<dbReference type="AlphaFoldDB" id="A0A6A4VHD8"/>
<feature type="domain" description="Ig-like" evidence="5">
    <location>
        <begin position="190"/>
        <end position="285"/>
    </location>
</feature>
<accession>A0A6A4VHD8</accession>
<gene>
    <name evidence="7" type="primary">iHog_0</name>
    <name evidence="7" type="ORF">FJT64_011098</name>
</gene>
<keyword evidence="1" id="KW-0677">Repeat</keyword>
<dbReference type="EMBL" id="VIIS01001934">
    <property type="protein sequence ID" value="KAF0290710.1"/>
    <property type="molecule type" value="Genomic_DNA"/>
</dbReference>
<dbReference type="OrthoDB" id="6350820at2759"/>
<evidence type="ECO:0000313" key="7">
    <source>
        <dbReference type="EMBL" id="KAF0290710.1"/>
    </source>
</evidence>
<dbReference type="CDD" id="cd00096">
    <property type="entry name" value="Ig"/>
    <property type="match status" value="1"/>
</dbReference>
<evidence type="ECO:0000259" key="5">
    <source>
        <dbReference type="PROSITE" id="PS50835"/>
    </source>
</evidence>
<dbReference type="CDD" id="cd00063">
    <property type="entry name" value="FN3"/>
    <property type="match status" value="2"/>
</dbReference>
<dbReference type="SMART" id="SM00409">
    <property type="entry name" value="IG"/>
    <property type="match status" value="1"/>
</dbReference>
<dbReference type="Pfam" id="PF00041">
    <property type="entry name" value="fn3"/>
    <property type="match status" value="2"/>
</dbReference>
<feature type="region of interest" description="Disordered" evidence="3">
    <location>
        <begin position="514"/>
        <end position="540"/>
    </location>
</feature>
<evidence type="ECO:0000256" key="3">
    <source>
        <dbReference type="SAM" id="MobiDB-lite"/>
    </source>
</evidence>
<evidence type="ECO:0000256" key="1">
    <source>
        <dbReference type="ARBA" id="ARBA00022737"/>
    </source>
</evidence>
<dbReference type="SMART" id="SM00408">
    <property type="entry name" value="IGc2"/>
    <property type="match status" value="1"/>
</dbReference>
<dbReference type="InterPro" id="IPR036116">
    <property type="entry name" value="FN3_sf"/>
</dbReference>
<dbReference type="PROSITE" id="PS50853">
    <property type="entry name" value="FN3"/>
    <property type="match status" value="2"/>
</dbReference>
<name>A0A6A4VHD8_AMPAM</name>
<dbReference type="SUPFAM" id="SSF48726">
    <property type="entry name" value="Immunoglobulin"/>
    <property type="match status" value="1"/>
</dbReference>
<dbReference type="PROSITE" id="PS50835">
    <property type="entry name" value="IG_LIKE"/>
    <property type="match status" value="1"/>
</dbReference>
<evidence type="ECO:0000259" key="6">
    <source>
        <dbReference type="PROSITE" id="PS50853"/>
    </source>
</evidence>
<evidence type="ECO:0000256" key="4">
    <source>
        <dbReference type="SAM" id="Phobius"/>
    </source>
</evidence>
<organism evidence="7 8">
    <name type="scientific">Amphibalanus amphitrite</name>
    <name type="common">Striped barnacle</name>
    <name type="synonym">Balanus amphitrite</name>
    <dbReference type="NCBI Taxonomy" id="1232801"/>
    <lineage>
        <taxon>Eukaryota</taxon>
        <taxon>Metazoa</taxon>
        <taxon>Ecdysozoa</taxon>
        <taxon>Arthropoda</taxon>
        <taxon>Crustacea</taxon>
        <taxon>Multicrustacea</taxon>
        <taxon>Cirripedia</taxon>
        <taxon>Thoracica</taxon>
        <taxon>Thoracicalcarea</taxon>
        <taxon>Balanomorpha</taxon>
        <taxon>Balanoidea</taxon>
        <taxon>Balanidae</taxon>
        <taxon>Amphibalaninae</taxon>
        <taxon>Amphibalanus</taxon>
    </lineage>
</organism>
<keyword evidence="2" id="KW-1015">Disulfide bond</keyword>
<dbReference type="InterPro" id="IPR003961">
    <property type="entry name" value="FN3_dom"/>
</dbReference>
<feature type="domain" description="Fibronectin type-III" evidence="6">
    <location>
        <begin position="418"/>
        <end position="516"/>
    </location>
</feature>
<dbReference type="InterPro" id="IPR013098">
    <property type="entry name" value="Ig_I-set"/>
</dbReference>
<dbReference type="SUPFAM" id="SSF49265">
    <property type="entry name" value="Fibronectin type III"/>
    <property type="match status" value="1"/>
</dbReference>
<dbReference type="InterPro" id="IPR007110">
    <property type="entry name" value="Ig-like_dom"/>
</dbReference>
<feature type="transmembrane region" description="Helical" evidence="4">
    <location>
        <begin position="547"/>
        <end position="566"/>
    </location>
</feature>
<dbReference type="InterPro" id="IPR036179">
    <property type="entry name" value="Ig-like_dom_sf"/>
</dbReference>
<feature type="region of interest" description="Disordered" evidence="3">
    <location>
        <begin position="79"/>
        <end position="108"/>
    </location>
</feature>